<sequence>MSNMKNYINIDVADIDKKIYRVMTVERLLEMFETSQNVLVQPSLWDDPFENFLFNTPVLRKNGDEYISILRDRAYGQCWSLNIESDAMWRIYSPGKNGVKIQTTVRDLFNSLYRSVSEYPKISCFIGKVDYHSKSKLTSLAKEVRDNGGHIGGSFNQAKSLLMKRVAFKHEKEVRLIYLDPKNSTERNIYPYHFNPLLNVKSMTFDPRMNESLYRVYKKHIESLGFSGKIIQSGLYKELKLI</sequence>
<dbReference type="OrthoDB" id="7852032at2"/>
<dbReference type="EMBL" id="CP034073">
    <property type="protein sequence ID" value="AZG33589.1"/>
    <property type="molecule type" value="Genomic_DNA"/>
</dbReference>
<evidence type="ECO:0000313" key="2">
    <source>
        <dbReference type="EMBL" id="RPA27990.1"/>
    </source>
</evidence>
<dbReference type="EMBL" id="RKKB01000009">
    <property type="protein sequence ID" value="RPA27990.1"/>
    <property type="molecule type" value="Genomic_DNA"/>
</dbReference>
<evidence type="ECO:0000313" key="4">
    <source>
        <dbReference type="Proteomes" id="UP000278855"/>
    </source>
</evidence>
<accession>A0A3N4E1V7</accession>
<evidence type="ECO:0000313" key="1">
    <source>
        <dbReference type="EMBL" id="AZG33589.1"/>
    </source>
</evidence>
<gene>
    <name evidence="2" type="ORF">EGC77_16160</name>
    <name evidence="1" type="ORF">EGC80_00695</name>
</gene>
<dbReference type="Pfam" id="PF11185">
    <property type="entry name" value="DUF2971"/>
    <property type="match status" value="1"/>
</dbReference>
<reference evidence="4" key="2">
    <citation type="submission" date="2018-11" db="EMBL/GenBank/DDBJ databases">
        <title>Shewanella sp. R106.</title>
        <authorList>
            <person name="Hwang Y.J."/>
            <person name="Hwang C.Y."/>
        </authorList>
    </citation>
    <scope>NUCLEOTIDE SEQUENCE [LARGE SCALE GENOMIC DNA]</scope>
    <source>
        <strain evidence="4">R106</strain>
    </source>
</reference>
<dbReference type="Proteomes" id="UP000278855">
    <property type="component" value="Unassembled WGS sequence"/>
</dbReference>
<evidence type="ECO:0000313" key="3">
    <source>
        <dbReference type="Proteomes" id="UP000273778"/>
    </source>
</evidence>
<keyword evidence="3" id="KW-1185">Reference proteome</keyword>
<dbReference type="Proteomes" id="UP000273778">
    <property type="component" value="Chromosome"/>
</dbReference>
<dbReference type="AlphaFoldDB" id="A0A3N4E1V7"/>
<dbReference type="InterPro" id="IPR021352">
    <property type="entry name" value="DUF2971"/>
</dbReference>
<organism evidence="2 4">
    <name type="scientific">Shewanella psychromarinicola</name>
    <dbReference type="NCBI Taxonomy" id="2487742"/>
    <lineage>
        <taxon>Bacteria</taxon>
        <taxon>Pseudomonadati</taxon>
        <taxon>Pseudomonadota</taxon>
        <taxon>Gammaproteobacteria</taxon>
        <taxon>Alteromonadales</taxon>
        <taxon>Shewanellaceae</taxon>
        <taxon>Shewanella</taxon>
    </lineage>
</organism>
<dbReference type="KEGG" id="spsr:EGC80_00695"/>
<reference evidence="1 3" key="1">
    <citation type="submission" date="2018-11" db="EMBL/GenBank/DDBJ databases">
        <title>Shewanella sp. M2.</title>
        <authorList>
            <person name="Hwang Y.J."/>
            <person name="Hwang C.Y."/>
        </authorList>
    </citation>
    <scope>NUCLEOTIDE SEQUENCE [LARGE SCALE GENOMIC DNA]</scope>
    <source>
        <strain evidence="1 3">M2</strain>
    </source>
</reference>
<proteinExistence type="predicted"/>
<reference evidence="2" key="3">
    <citation type="submission" date="2018-11" db="EMBL/GenBank/DDBJ databases">
        <authorList>
            <person name="Hwang Y.J."/>
            <person name="Hwang C.Y."/>
        </authorList>
    </citation>
    <scope>NUCLEOTIDE SEQUENCE</scope>
    <source>
        <strain evidence="2">R106</strain>
    </source>
</reference>
<name>A0A3N4E1V7_9GAMM</name>
<protein>
    <submittedName>
        <fullName evidence="2">DUF2971 domain-containing protein</fullName>
    </submittedName>
</protein>